<organism evidence="14 15">
    <name type="scientific">Bugula neritina</name>
    <name type="common">Brown bryozoan</name>
    <name type="synonym">Sertularia neritina</name>
    <dbReference type="NCBI Taxonomy" id="10212"/>
    <lineage>
        <taxon>Eukaryota</taxon>
        <taxon>Metazoa</taxon>
        <taxon>Spiralia</taxon>
        <taxon>Lophotrochozoa</taxon>
        <taxon>Bryozoa</taxon>
        <taxon>Gymnolaemata</taxon>
        <taxon>Cheilostomatida</taxon>
        <taxon>Flustrina</taxon>
        <taxon>Buguloidea</taxon>
        <taxon>Bugulidae</taxon>
        <taxon>Bugula</taxon>
    </lineage>
</organism>
<reference evidence="14" key="1">
    <citation type="submission" date="2020-06" db="EMBL/GenBank/DDBJ databases">
        <title>Draft genome of Bugula neritina, a colonial animal packing powerful symbionts and potential medicines.</title>
        <authorList>
            <person name="Rayko M."/>
        </authorList>
    </citation>
    <scope>NUCLEOTIDE SEQUENCE [LARGE SCALE GENOMIC DNA]</scope>
    <source>
        <strain evidence="14">Kwan_BN1</strain>
    </source>
</reference>
<keyword evidence="2" id="KW-1003">Cell membrane</keyword>
<dbReference type="GO" id="GO:0006508">
    <property type="term" value="P:proteolysis"/>
    <property type="evidence" value="ECO:0007669"/>
    <property type="project" value="InterPro"/>
</dbReference>
<dbReference type="OrthoDB" id="5968869at2759"/>
<proteinExistence type="inferred from homology"/>
<gene>
    <name evidence="14" type="ORF">EB796_018549</name>
</gene>
<dbReference type="Gene3D" id="1.25.40.20">
    <property type="entry name" value="Ankyrin repeat-containing domain"/>
    <property type="match status" value="2"/>
</dbReference>
<dbReference type="PANTHER" id="PTHR33722">
    <property type="entry name" value="CATION CHANNEL SPERM-ASSOCIATED PROTEIN SUBUNIT DELTA-RELATED"/>
    <property type="match status" value="1"/>
</dbReference>
<keyword evidence="9" id="KW-1015">Disulfide bond</keyword>
<keyword evidence="10" id="KW-0325">Glycoprotein</keyword>
<evidence type="ECO:0000256" key="3">
    <source>
        <dbReference type="ARBA" id="ARBA00022692"/>
    </source>
</evidence>
<dbReference type="Gene3D" id="3.40.50.1460">
    <property type="match status" value="1"/>
</dbReference>
<keyword evidence="8" id="KW-0472">Membrane</keyword>
<feature type="domain" description="Caspase family p20" evidence="13">
    <location>
        <begin position="376"/>
        <end position="474"/>
    </location>
</feature>
<evidence type="ECO:0000313" key="14">
    <source>
        <dbReference type="EMBL" id="KAF6023127.1"/>
    </source>
</evidence>
<name>A0A7J7JAY6_BUGNE</name>
<evidence type="ECO:0000256" key="6">
    <source>
        <dbReference type="ARBA" id="ARBA00022989"/>
    </source>
</evidence>
<dbReference type="InterPro" id="IPR053814">
    <property type="entry name" value="CATSPERD/E_C"/>
</dbReference>
<dbReference type="EMBL" id="VXIV02002758">
    <property type="protein sequence ID" value="KAF6023127.1"/>
    <property type="molecule type" value="Genomic_DNA"/>
</dbReference>
<dbReference type="InterPro" id="IPR002110">
    <property type="entry name" value="Ankyrin_rpt"/>
</dbReference>
<dbReference type="GO" id="GO:0097228">
    <property type="term" value="C:sperm principal piece"/>
    <property type="evidence" value="ECO:0007669"/>
    <property type="project" value="TreeGrafter"/>
</dbReference>
<evidence type="ECO:0000256" key="10">
    <source>
        <dbReference type="ARBA" id="ARBA00023180"/>
    </source>
</evidence>
<dbReference type="AlphaFoldDB" id="A0A7J7JAY6"/>
<dbReference type="GO" id="GO:0048240">
    <property type="term" value="P:sperm capacitation"/>
    <property type="evidence" value="ECO:0007669"/>
    <property type="project" value="TreeGrafter"/>
</dbReference>
<dbReference type="GO" id="GO:0004197">
    <property type="term" value="F:cysteine-type endopeptidase activity"/>
    <property type="evidence" value="ECO:0007669"/>
    <property type="project" value="InterPro"/>
</dbReference>
<dbReference type="InterPro" id="IPR028751">
    <property type="entry name" value="CATSPERD/E"/>
</dbReference>
<dbReference type="GO" id="GO:0030317">
    <property type="term" value="P:flagellated sperm motility"/>
    <property type="evidence" value="ECO:0007669"/>
    <property type="project" value="TreeGrafter"/>
</dbReference>
<comment type="similarity">
    <text evidence="1">Belongs to the CATSPERD family.</text>
</comment>
<dbReference type="InterPro" id="IPR029030">
    <property type="entry name" value="Caspase-like_dom_sf"/>
</dbReference>
<dbReference type="PANTHER" id="PTHR33722:SF4">
    <property type="entry name" value="CATION CHANNEL SPERM-ASSOCIATED PROTEIN SUBUNIT EPSILON-LIKE"/>
    <property type="match status" value="1"/>
</dbReference>
<dbReference type="SUPFAM" id="SSF52129">
    <property type="entry name" value="Caspase-like"/>
    <property type="match status" value="1"/>
</dbReference>
<keyword evidence="7" id="KW-0969">Cilium</keyword>
<comment type="subcellular location">
    <subcellularLocation>
        <location evidence="12">Cell projection</location>
        <location evidence="12">Cilium</location>
        <location evidence="12">Flagellum membrane</location>
        <topology evidence="12">Single-pass type I membrane protein</topology>
    </subcellularLocation>
</comment>
<evidence type="ECO:0000256" key="4">
    <source>
        <dbReference type="ARBA" id="ARBA00022729"/>
    </source>
</evidence>
<keyword evidence="11" id="KW-0966">Cell projection</keyword>
<keyword evidence="15" id="KW-1185">Reference proteome</keyword>
<evidence type="ECO:0000256" key="9">
    <source>
        <dbReference type="ARBA" id="ARBA00023157"/>
    </source>
</evidence>
<dbReference type="Proteomes" id="UP000593567">
    <property type="component" value="Unassembled WGS sequence"/>
</dbReference>
<evidence type="ECO:0000256" key="12">
    <source>
        <dbReference type="ARBA" id="ARBA00037793"/>
    </source>
</evidence>
<keyword evidence="5" id="KW-0282">Flagellum</keyword>
<dbReference type="InterPro" id="IPR036770">
    <property type="entry name" value="Ankyrin_rpt-contain_sf"/>
</dbReference>
<dbReference type="PROSITE" id="PS50208">
    <property type="entry name" value="CASPASE_P20"/>
    <property type="match status" value="1"/>
</dbReference>
<keyword evidence="3" id="KW-0812">Transmembrane</keyword>
<accession>A0A7J7JAY6</accession>
<protein>
    <submittedName>
        <fullName evidence="14">C1orf101</fullName>
    </submittedName>
</protein>
<dbReference type="GO" id="GO:0036128">
    <property type="term" value="C:CatSper complex"/>
    <property type="evidence" value="ECO:0007669"/>
    <property type="project" value="InterPro"/>
</dbReference>
<dbReference type="Pfam" id="PF00656">
    <property type="entry name" value="Peptidase_C14"/>
    <property type="match status" value="1"/>
</dbReference>
<keyword evidence="4" id="KW-0732">Signal</keyword>
<dbReference type="SMART" id="SM00248">
    <property type="entry name" value="ANK"/>
    <property type="match status" value="4"/>
</dbReference>
<dbReference type="Pfam" id="PF22850">
    <property type="entry name" value="CATSPERD-E_C"/>
    <property type="match status" value="1"/>
</dbReference>
<evidence type="ECO:0000256" key="1">
    <source>
        <dbReference type="ARBA" id="ARBA00010246"/>
    </source>
</evidence>
<comment type="caution">
    <text evidence="14">The sequence shown here is derived from an EMBL/GenBank/DDBJ whole genome shotgun (WGS) entry which is preliminary data.</text>
</comment>
<dbReference type="SUPFAM" id="SSF48403">
    <property type="entry name" value="Ankyrin repeat"/>
    <property type="match status" value="1"/>
</dbReference>
<dbReference type="InterPro" id="IPR001309">
    <property type="entry name" value="Pept_C14_p20"/>
</dbReference>
<sequence>MMCNTEDGRGDYENLRKICTQIDLVSIEDVYGRNSLQRAVIDNKLDFVSHLLTLAKLHQPSVDTLIFHRDCQGKSSLHYALECHNIDILFTLLFNLSDEWKNSANWLYRPLKSDLPLDSICPLAQLLKLTDVCKQINLISVTDNKGCNVLQQCVISDNMNLVFQLLPLAQFHRESLDELIGHTSNKGLNAIQYALLSNNSRVTERLMSSLSETNKNTVCQVTDTHGNNLLHLAASLTPSVDIANTLYSLMDSAVMKRLRKQTNMYGETPRDVKSAQLIRFHVSSLVRPILSKSTQNSLVSAIVSMAVKSDDLVLVKELCLWFPRLVKQWLLTNLCNTPMATAVIEVMSSVSDHFIIPPVQKKARKYAFVCYTSVQRKGALGEAETLAEVLRSKGFIVDLKEWKCFGDLRNWLVERTNKVRSRCSVVSVCLLSHGFGGNLIGENNSRGEIAEIIDETRKVIPPMIPLLIIVQACQKALSPVSSFCRSDVEHRELEDVLVTEKDDSNHMILRAKNCIVLMSTLYDSTAHRNHFVSAIREEFTLPAGQTNIYDLFVYQLDKGEILTIWGRLIFPESKPNSLDLIISDMGDVMQYTSVIDREQYREMSGQTLTITIANKKSLDAEEGDKTGTALIELRPHHANLLCRAPNNAITYLSIGCPAGRHMRVRTPNTTSCVNLTEYYPNNEVLVKSGRWRNLTTGEIADYDKTFYINTEEIGCTVLLQSNIYQYKPVLELYDHNKFIKLIDANFIVWDIKGEIDYSFTRTIEDVNCLRPAQTWSHMREIANYSLPPDQIWTADNYESCFSVDPSHAEDDGHVHELNYEVLNHSGANQIYFHHSYRALYVLKARVVDLDYSFCDLTATFAVLVEAGETPVKLAGVIAANYGKEIQMSNEKPAFTTVSNEKPAFTTVSNEKPAFTTVSNEKPAFATG</sequence>
<evidence type="ECO:0000256" key="7">
    <source>
        <dbReference type="ARBA" id="ARBA00023069"/>
    </source>
</evidence>
<evidence type="ECO:0000259" key="13">
    <source>
        <dbReference type="PROSITE" id="PS50208"/>
    </source>
</evidence>
<keyword evidence="6" id="KW-1133">Transmembrane helix</keyword>
<evidence type="ECO:0000256" key="8">
    <source>
        <dbReference type="ARBA" id="ARBA00023136"/>
    </source>
</evidence>
<dbReference type="InterPro" id="IPR011600">
    <property type="entry name" value="Pept_C14_caspase"/>
</dbReference>
<evidence type="ECO:0000313" key="15">
    <source>
        <dbReference type="Proteomes" id="UP000593567"/>
    </source>
</evidence>
<evidence type="ECO:0000256" key="2">
    <source>
        <dbReference type="ARBA" id="ARBA00022475"/>
    </source>
</evidence>
<evidence type="ECO:0000256" key="5">
    <source>
        <dbReference type="ARBA" id="ARBA00022846"/>
    </source>
</evidence>
<evidence type="ECO:0000256" key="11">
    <source>
        <dbReference type="ARBA" id="ARBA00023273"/>
    </source>
</evidence>